<evidence type="ECO:0000313" key="2">
    <source>
        <dbReference type="Proteomes" id="UP000033038"/>
    </source>
</evidence>
<dbReference type="GeneID" id="24824558"/>
<dbReference type="EMBL" id="CP009526">
    <property type="protein sequence ID" value="AKB52216.1"/>
    <property type="molecule type" value="Genomic_DNA"/>
</dbReference>
<dbReference type="KEGG" id="mbw:MSBRW_2963"/>
<dbReference type="RefSeq" id="WP_011306761.1">
    <property type="nucleotide sequence ID" value="NZ_CP009526.1"/>
</dbReference>
<reference evidence="1 2" key="1">
    <citation type="submission" date="2014-07" db="EMBL/GenBank/DDBJ databases">
        <title>Methanogenic archaea and the global carbon cycle.</title>
        <authorList>
            <person name="Henriksen J.R."/>
            <person name="Luke J."/>
            <person name="Reinhart S."/>
            <person name="Benedict M.N."/>
            <person name="Youngblut N.D."/>
            <person name="Metcalf M.E."/>
            <person name="Whitaker R.J."/>
            <person name="Metcalf W.W."/>
        </authorList>
    </citation>
    <scope>NUCLEOTIDE SEQUENCE [LARGE SCALE GENOMIC DNA]</scope>
    <source>
        <strain evidence="1 2">Wiesmoor</strain>
    </source>
</reference>
<dbReference type="Proteomes" id="UP000033038">
    <property type="component" value="Chromosome"/>
</dbReference>
<protein>
    <submittedName>
        <fullName evidence="1">Uncharacterized protein</fullName>
    </submittedName>
</protein>
<proteinExistence type="predicted"/>
<sequence>MISRKAIIFGFIVLSLTGLIIYSQIVPEKKTVYQEDFKNCNSEGEFLRCKDGALYLETTNLAQTGEGFWSKNVSLSPGKISWNWNGQDLDKFSLWLKVTFSDHKSIYYVAAGSMNPQSEGEYYRDQENRRRFSPSIIISGIPRGTVERDLVEDYEKYCGSAENIKIEKLSAGFGDNSTQHQNILSISDLKIYG</sequence>
<gene>
    <name evidence="1" type="ORF">MSBRW_2963</name>
</gene>
<name>A0A0E3LM12_METBA</name>
<dbReference type="HOGENOM" id="CLU_1405970_0_0_2"/>
<evidence type="ECO:0000313" key="1">
    <source>
        <dbReference type="EMBL" id="AKB52216.1"/>
    </source>
</evidence>
<dbReference type="PATRIC" id="fig|1434109.4.peg.3862"/>
<organism evidence="1 2">
    <name type="scientific">Methanosarcina barkeri str. Wiesmoor</name>
    <dbReference type="NCBI Taxonomy" id="1434109"/>
    <lineage>
        <taxon>Archaea</taxon>
        <taxon>Methanobacteriati</taxon>
        <taxon>Methanobacteriota</taxon>
        <taxon>Stenosarchaea group</taxon>
        <taxon>Methanomicrobia</taxon>
        <taxon>Methanosarcinales</taxon>
        <taxon>Methanosarcinaceae</taxon>
        <taxon>Methanosarcina</taxon>
    </lineage>
</organism>
<accession>A0A0E3LM12</accession>
<dbReference type="AlphaFoldDB" id="A0A0E3LM12"/>